<dbReference type="Gene3D" id="2.20.140.10">
    <property type="entry name" value="WGR domain"/>
    <property type="match status" value="1"/>
</dbReference>
<keyword evidence="1" id="KW-0433">Leucine-rich repeat</keyword>
<dbReference type="PANTHER" id="PTHR48051">
    <property type="match status" value="1"/>
</dbReference>
<protein>
    <recommendedName>
        <fullName evidence="5">Leucine-rich repeat domain-containing protein</fullName>
    </recommendedName>
</protein>
<evidence type="ECO:0000313" key="4">
    <source>
        <dbReference type="Proteomes" id="UP001516472"/>
    </source>
</evidence>
<organism evidence="3 4">
    <name type="scientific">Corallococcus soli</name>
    <dbReference type="NCBI Taxonomy" id="2710757"/>
    <lineage>
        <taxon>Bacteria</taxon>
        <taxon>Pseudomonadati</taxon>
        <taxon>Myxococcota</taxon>
        <taxon>Myxococcia</taxon>
        <taxon>Myxococcales</taxon>
        <taxon>Cystobacterineae</taxon>
        <taxon>Myxococcaceae</taxon>
        <taxon>Corallococcus</taxon>
    </lineage>
</organism>
<dbReference type="Pfam" id="PF13855">
    <property type="entry name" value="LRR_8"/>
    <property type="match status" value="1"/>
</dbReference>
<dbReference type="InterPro" id="IPR001611">
    <property type="entry name" value="Leu-rich_rpt"/>
</dbReference>
<dbReference type="SUPFAM" id="SSF52058">
    <property type="entry name" value="L domain-like"/>
    <property type="match status" value="1"/>
</dbReference>
<name>A0ABR9PY60_9BACT</name>
<evidence type="ECO:0000256" key="1">
    <source>
        <dbReference type="ARBA" id="ARBA00022614"/>
    </source>
</evidence>
<keyword evidence="2" id="KW-0677">Repeat</keyword>
<dbReference type="Proteomes" id="UP001516472">
    <property type="component" value="Unassembled WGS sequence"/>
</dbReference>
<comment type="caution">
    <text evidence="3">The sequence shown here is derived from an EMBL/GenBank/DDBJ whole genome shotgun (WGS) entry which is preliminary data.</text>
</comment>
<dbReference type="Gene3D" id="3.80.10.10">
    <property type="entry name" value="Ribonuclease Inhibitor"/>
    <property type="match status" value="1"/>
</dbReference>
<gene>
    <name evidence="3" type="ORF">G4177_32420</name>
</gene>
<dbReference type="EMBL" id="JAAIYO010000014">
    <property type="protein sequence ID" value="MBE4752867.1"/>
    <property type="molecule type" value="Genomic_DNA"/>
</dbReference>
<sequence length="565" mass="62447">MKTPQLPVASPRLAMRLEGLEGTARKFWSYAWHGERLDLHHGRSGTDGKRESRTFASAEDAGAFARKQVAARVAKGAWSSDLAFESSTWEQVKDSVRVPGNSEQDDDRVLILSGDVVVPHELWLDFRQGIFALDDPDAPPFAGLIVRGNLTVEGCLFNAENDFGPFLQVHGHLVATSIAIGGSRLHVTGDVMTGDLVAVYNHGSVHVGGALVARTVASDYALRVEGPVDAYRYQGQGSKVFAVSDGVEASDDPFDVKGVFVPEVVAGERVQLDKARSLLSAGKPISRPAFTSVRDAFRKLVSKKLAEPDKVKSVSLEDKGLTSLPEELFQFRRLEKLNLRRNDLRTLPEALGQLTELRELDLRGNGLRTLPESIGALKKLRVLDLESNCIWRLPDSLAECVELRTVNLVNNPYAYVRRVFGGWSQVQLMWDFPEVLTRLPKLEVVTFHGTPLRTLPRRRFDSTALKSVTVRKSLVTEVDPDLHSQLIVSVEDSAAKAAGYVGSWFRPEYVRLETFHDAKSGRYDFTEVLALLGLLLRINIPAAAPYVTAVENFREGSQAIVRDLT</sequence>
<dbReference type="PROSITE" id="PS51450">
    <property type="entry name" value="LRR"/>
    <property type="match status" value="2"/>
</dbReference>
<dbReference type="InterPro" id="IPR003591">
    <property type="entry name" value="Leu-rich_rpt_typical-subtyp"/>
</dbReference>
<evidence type="ECO:0000256" key="2">
    <source>
        <dbReference type="ARBA" id="ARBA00022737"/>
    </source>
</evidence>
<proteinExistence type="predicted"/>
<accession>A0ABR9PY60</accession>
<reference evidence="3 4" key="1">
    <citation type="submission" date="2020-02" db="EMBL/GenBank/DDBJ databases">
        <authorList>
            <person name="Babadi Z.K."/>
            <person name="Risdian C."/>
            <person name="Ebrahimipour G.H."/>
            <person name="Wink J."/>
        </authorList>
    </citation>
    <scope>NUCLEOTIDE SEQUENCE [LARGE SCALE GENOMIC DNA]</scope>
    <source>
        <strain evidence="3 4">ZKHCc1 1396</strain>
    </source>
</reference>
<keyword evidence="4" id="KW-1185">Reference proteome</keyword>
<evidence type="ECO:0000313" key="3">
    <source>
        <dbReference type="EMBL" id="MBE4752867.1"/>
    </source>
</evidence>
<evidence type="ECO:0008006" key="5">
    <source>
        <dbReference type="Google" id="ProtNLM"/>
    </source>
</evidence>
<dbReference type="PANTHER" id="PTHR48051:SF46">
    <property type="entry name" value="LEUCINE RICH REPEAT-CONTAINING DOMAIN PROTEIN"/>
    <property type="match status" value="1"/>
</dbReference>
<dbReference type="InterPro" id="IPR032675">
    <property type="entry name" value="LRR_dom_sf"/>
</dbReference>
<dbReference type="RefSeq" id="WP_193430039.1">
    <property type="nucleotide sequence ID" value="NZ_CBCSIP010000251.1"/>
</dbReference>
<dbReference type="InterPro" id="IPR050216">
    <property type="entry name" value="LRR_domain-containing"/>
</dbReference>
<dbReference type="SMART" id="SM00369">
    <property type="entry name" value="LRR_TYP"/>
    <property type="match status" value="4"/>
</dbReference>